<evidence type="ECO:0000313" key="2">
    <source>
        <dbReference type="EMBL" id="KAJ4128214.1"/>
    </source>
</evidence>
<evidence type="ECO:0000256" key="1">
    <source>
        <dbReference type="SAM" id="MobiDB-lite"/>
    </source>
</evidence>
<protein>
    <submittedName>
        <fullName evidence="2">Uncharacterized protein</fullName>
    </submittedName>
</protein>
<feature type="compositionally biased region" description="Polar residues" evidence="1">
    <location>
        <begin position="162"/>
        <end position="188"/>
    </location>
</feature>
<comment type="caution">
    <text evidence="2">The sequence shown here is derived from an EMBL/GenBank/DDBJ whole genome shotgun (WGS) entry which is preliminary data.</text>
</comment>
<keyword evidence="3" id="KW-1185">Reference proteome</keyword>
<feature type="region of interest" description="Disordered" evidence="1">
    <location>
        <begin position="162"/>
        <end position="189"/>
    </location>
</feature>
<sequence length="213" mass="23217">MGAFVPAGPKAKLAAKFFAIAVGDTADQAPPKMQSFLQTAITYFDLIKPDMNERLADELAHFVTMLSRTWKDDDLHLDDIRDNVLYREAGSLVTQDIPYPLWFVLACAFGAGHPKLAEIRDTLSTKWGCEIPLNTISYPFGNGSSREFELFGLGPEVKAPANPSTIHAASTSSNAAEDSATQATTNPVADTDLRLPKVLQHLLPSPHQHPSML</sequence>
<organism evidence="2 3">
    <name type="scientific">Fusarium equiseti</name>
    <name type="common">Fusarium scirpi</name>
    <dbReference type="NCBI Taxonomy" id="61235"/>
    <lineage>
        <taxon>Eukaryota</taxon>
        <taxon>Fungi</taxon>
        <taxon>Dikarya</taxon>
        <taxon>Ascomycota</taxon>
        <taxon>Pezizomycotina</taxon>
        <taxon>Sordariomycetes</taxon>
        <taxon>Hypocreomycetidae</taxon>
        <taxon>Hypocreales</taxon>
        <taxon>Nectriaceae</taxon>
        <taxon>Fusarium</taxon>
        <taxon>Fusarium incarnatum-equiseti species complex</taxon>
    </lineage>
</organism>
<name>A0ABQ8R6X9_FUSEQ</name>
<reference evidence="2" key="1">
    <citation type="submission" date="2022-09" db="EMBL/GenBank/DDBJ databases">
        <title>Fusarium specimens isolated from Avocado Roots.</title>
        <authorList>
            <person name="Stajich J."/>
            <person name="Roper C."/>
            <person name="Heimlech-Rivalta G."/>
        </authorList>
    </citation>
    <scope>NUCLEOTIDE SEQUENCE</scope>
    <source>
        <strain evidence="2">CF00095</strain>
    </source>
</reference>
<dbReference type="Proteomes" id="UP001152024">
    <property type="component" value="Unassembled WGS sequence"/>
</dbReference>
<dbReference type="EMBL" id="JAOQBH010000012">
    <property type="protein sequence ID" value="KAJ4128214.1"/>
    <property type="molecule type" value="Genomic_DNA"/>
</dbReference>
<evidence type="ECO:0000313" key="3">
    <source>
        <dbReference type="Proteomes" id="UP001152024"/>
    </source>
</evidence>
<accession>A0ABQ8R6X9</accession>
<gene>
    <name evidence="2" type="ORF">NW768_008502</name>
</gene>
<proteinExistence type="predicted"/>